<name>A0A9Q1JWP8_9CARY</name>
<dbReference type="OrthoDB" id="1749240at2759"/>
<sequence>MDATNSHLKNSIVDVNSASEHIVLQQVQKSSFKHQEFYKVIQLDTKRTNWFNWGKVDLVSFFILSHMCLLIHMSFKLYGFMNLDYNICVHLSTCLVYYMMVNIINNLTLPKNLVQEMAIVIPNQYIFPNTYLIYIYTKLKTNQNHFYQRAEETKDFRTVYVKIDYQDNINLHNCGIYIMHHMETYSSDLHSWDLGFQMKKVLIF</sequence>
<evidence type="ECO:0000256" key="1">
    <source>
        <dbReference type="SAM" id="Phobius"/>
    </source>
</evidence>
<gene>
    <name evidence="2" type="ORF">Cgig2_013826</name>
</gene>
<accession>A0A9Q1JWP8</accession>
<feature type="transmembrane region" description="Helical" evidence="1">
    <location>
        <begin position="117"/>
        <end position="136"/>
    </location>
</feature>
<dbReference type="AlphaFoldDB" id="A0A9Q1JWP8"/>
<evidence type="ECO:0008006" key="4">
    <source>
        <dbReference type="Google" id="ProtNLM"/>
    </source>
</evidence>
<dbReference type="EMBL" id="JAKOGI010000608">
    <property type="protein sequence ID" value="KAJ8432412.1"/>
    <property type="molecule type" value="Genomic_DNA"/>
</dbReference>
<protein>
    <recommendedName>
        <fullName evidence="4">Transmembrane protein</fullName>
    </recommendedName>
</protein>
<organism evidence="2 3">
    <name type="scientific">Carnegiea gigantea</name>
    <dbReference type="NCBI Taxonomy" id="171969"/>
    <lineage>
        <taxon>Eukaryota</taxon>
        <taxon>Viridiplantae</taxon>
        <taxon>Streptophyta</taxon>
        <taxon>Embryophyta</taxon>
        <taxon>Tracheophyta</taxon>
        <taxon>Spermatophyta</taxon>
        <taxon>Magnoliopsida</taxon>
        <taxon>eudicotyledons</taxon>
        <taxon>Gunneridae</taxon>
        <taxon>Pentapetalae</taxon>
        <taxon>Caryophyllales</taxon>
        <taxon>Cactineae</taxon>
        <taxon>Cactaceae</taxon>
        <taxon>Cactoideae</taxon>
        <taxon>Echinocereeae</taxon>
        <taxon>Carnegiea</taxon>
    </lineage>
</organism>
<keyword evidence="3" id="KW-1185">Reference proteome</keyword>
<evidence type="ECO:0000313" key="2">
    <source>
        <dbReference type="EMBL" id="KAJ8432412.1"/>
    </source>
</evidence>
<keyword evidence="1" id="KW-0812">Transmembrane</keyword>
<comment type="caution">
    <text evidence="2">The sequence shown here is derived from an EMBL/GenBank/DDBJ whole genome shotgun (WGS) entry which is preliminary data.</text>
</comment>
<dbReference type="Proteomes" id="UP001153076">
    <property type="component" value="Unassembled WGS sequence"/>
</dbReference>
<evidence type="ECO:0000313" key="3">
    <source>
        <dbReference type="Proteomes" id="UP001153076"/>
    </source>
</evidence>
<proteinExistence type="predicted"/>
<keyword evidence="1" id="KW-0472">Membrane</keyword>
<feature type="transmembrane region" description="Helical" evidence="1">
    <location>
        <begin position="87"/>
        <end position="105"/>
    </location>
</feature>
<feature type="transmembrane region" description="Helical" evidence="1">
    <location>
        <begin position="58"/>
        <end position="75"/>
    </location>
</feature>
<reference evidence="2" key="1">
    <citation type="submission" date="2022-04" db="EMBL/GenBank/DDBJ databases">
        <title>Carnegiea gigantea Genome sequencing and assembly v2.</title>
        <authorList>
            <person name="Copetti D."/>
            <person name="Sanderson M.J."/>
            <person name="Burquez A."/>
            <person name="Wojciechowski M.F."/>
        </authorList>
    </citation>
    <scope>NUCLEOTIDE SEQUENCE</scope>
    <source>
        <strain evidence="2">SGP5-SGP5p</strain>
        <tissue evidence="2">Aerial part</tissue>
    </source>
</reference>
<keyword evidence="1" id="KW-1133">Transmembrane helix</keyword>